<proteinExistence type="predicted"/>
<dbReference type="EMBL" id="LQBK01000042">
    <property type="protein sequence ID" value="KUG51185.1"/>
    <property type="molecule type" value="Genomic_DNA"/>
</dbReference>
<comment type="caution">
    <text evidence="2">The sequence shown here is derived from an EMBL/GenBank/DDBJ whole genome shotgun (WGS) entry which is preliminary data.</text>
</comment>
<dbReference type="Proteomes" id="UP000053512">
    <property type="component" value="Unassembled WGS sequence"/>
</dbReference>
<name>A0A0W8I0N4_KOCRO</name>
<reference evidence="3" key="1">
    <citation type="submission" date="2015-12" db="EMBL/GenBank/DDBJ databases">
        <authorList>
            <person name="Nair G.R."/>
            <person name="Kaur G."/>
            <person name="Mayilraj S."/>
        </authorList>
    </citation>
    <scope>NUCLEOTIDE SEQUENCE [LARGE SCALE GENOMIC DNA]</scope>
    <source>
        <strain evidence="3">CD08_4</strain>
    </source>
</reference>
<dbReference type="OrthoDB" id="4935951at2"/>
<organism evidence="2 3">
    <name type="scientific">Kocuria rosea subsp. polaris</name>
    <dbReference type="NCBI Taxonomy" id="136273"/>
    <lineage>
        <taxon>Bacteria</taxon>
        <taxon>Bacillati</taxon>
        <taxon>Actinomycetota</taxon>
        <taxon>Actinomycetes</taxon>
        <taxon>Micrococcales</taxon>
        <taxon>Micrococcaceae</taxon>
        <taxon>Kocuria</taxon>
    </lineage>
</organism>
<dbReference type="RefSeq" id="WP_058875421.1">
    <property type="nucleotide sequence ID" value="NZ_LQBK01000042.1"/>
</dbReference>
<dbReference type="AlphaFoldDB" id="A0A0W8I0N4"/>
<feature type="region of interest" description="Disordered" evidence="1">
    <location>
        <begin position="78"/>
        <end position="97"/>
    </location>
</feature>
<sequence length="97" mass="11073">MDDSLGREQAVRLHQALERASIKHRRLWVRYLSLGGSADELEVGAYLHQCLELPTRERDLLSWAANTLLDRRYHPRVPSSADLLRPGSDRGVPERTA</sequence>
<evidence type="ECO:0000256" key="1">
    <source>
        <dbReference type="SAM" id="MobiDB-lite"/>
    </source>
</evidence>
<evidence type="ECO:0000313" key="2">
    <source>
        <dbReference type="EMBL" id="KUG51185.1"/>
    </source>
</evidence>
<accession>A0A0W8I0N4</accession>
<gene>
    <name evidence="2" type="ORF">AVL61_10225</name>
</gene>
<evidence type="ECO:0000313" key="3">
    <source>
        <dbReference type="Proteomes" id="UP000053512"/>
    </source>
</evidence>
<feature type="compositionally biased region" description="Basic and acidic residues" evidence="1">
    <location>
        <begin position="87"/>
        <end position="97"/>
    </location>
</feature>
<protein>
    <submittedName>
        <fullName evidence="2">Uncharacterized protein</fullName>
    </submittedName>
</protein>